<dbReference type="Proteomes" id="UP000294335">
    <property type="component" value="Unassembled WGS sequence"/>
</dbReference>
<keyword evidence="12" id="KW-1185">Reference proteome</keyword>
<accession>A0AAQ1PF89</accession>
<evidence type="ECO:0000256" key="4">
    <source>
        <dbReference type="ARBA" id="ARBA00022475"/>
    </source>
</evidence>
<evidence type="ECO:0000313" key="12">
    <source>
        <dbReference type="Proteomes" id="UP000294335"/>
    </source>
</evidence>
<sequence>MSKGGCNMASSASELLLQASPQLAGGAAQTLAISALGILFATLGGVLYGVLATLGNRALNIALQVYLELFRAIPVLVWLYLVFFGLPIFLALSIPSFWCAVLVLGLWGASEVGEVVRGALRSLPRGQREAGLSIGLAGWQLYGYVLLPQALKRMTPPTINIYTRIIKTSSLAVLIGVVEVIKAGQQIIERTYESVLIYGVLFLFFFIVCYPLSAASRALERRWAHS</sequence>
<keyword evidence="5 9" id="KW-0812">Transmembrane</keyword>
<keyword evidence="7 9" id="KW-1133">Transmembrane helix</keyword>
<dbReference type="InterPro" id="IPR000515">
    <property type="entry name" value="MetI-like"/>
</dbReference>
<keyword evidence="8 9" id="KW-0472">Membrane</keyword>
<proteinExistence type="inferred from homology"/>
<dbReference type="PANTHER" id="PTHR30614">
    <property type="entry name" value="MEMBRANE COMPONENT OF AMINO ACID ABC TRANSPORTER"/>
    <property type="match status" value="1"/>
</dbReference>
<feature type="transmembrane region" description="Helical" evidence="9">
    <location>
        <begin position="88"/>
        <end position="109"/>
    </location>
</feature>
<dbReference type="SUPFAM" id="SSF161098">
    <property type="entry name" value="MetI-like"/>
    <property type="match status" value="1"/>
</dbReference>
<feature type="transmembrane region" description="Helical" evidence="9">
    <location>
        <begin position="159"/>
        <end position="183"/>
    </location>
</feature>
<dbReference type="PANTHER" id="PTHR30614:SF36">
    <property type="entry name" value="ABC TRANSPORTER MEMBRANE-SPANNING PERMEASE-GLUTAMINE TRANSPORT"/>
    <property type="match status" value="1"/>
</dbReference>
<evidence type="ECO:0000259" key="10">
    <source>
        <dbReference type="PROSITE" id="PS50928"/>
    </source>
</evidence>
<comment type="similarity">
    <text evidence="2">Belongs to the binding-protein-dependent transport system permease family. HisMQ subfamily.</text>
</comment>
<dbReference type="InterPro" id="IPR043429">
    <property type="entry name" value="ArtM/GltK/GlnP/TcyL/YhdX-like"/>
</dbReference>
<keyword evidence="4" id="KW-1003">Cell membrane</keyword>
<evidence type="ECO:0000256" key="5">
    <source>
        <dbReference type="ARBA" id="ARBA00022692"/>
    </source>
</evidence>
<dbReference type="CDD" id="cd06261">
    <property type="entry name" value="TM_PBP2"/>
    <property type="match status" value="1"/>
</dbReference>
<dbReference type="EMBL" id="OPYN01000240">
    <property type="protein sequence ID" value="SPO64213.1"/>
    <property type="molecule type" value="Genomic_DNA"/>
</dbReference>
<feature type="transmembrane region" description="Helical" evidence="9">
    <location>
        <begin position="195"/>
        <end position="213"/>
    </location>
</feature>
<keyword evidence="6" id="KW-0029">Amino-acid transport</keyword>
<comment type="subcellular location">
    <subcellularLocation>
        <location evidence="1">Cell inner membrane</location>
        <topology evidence="1">Multi-pass membrane protein</topology>
    </subcellularLocation>
    <subcellularLocation>
        <location evidence="9">Cell membrane</location>
        <topology evidence="9">Multi-pass membrane protein</topology>
    </subcellularLocation>
</comment>
<dbReference type="Gene3D" id="1.10.3720.10">
    <property type="entry name" value="MetI-like"/>
    <property type="match status" value="1"/>
</dbReference>
<protein>
    <submittedName>
        <fullName evidence="11">Glutamine ABC transporter permease</fullName>
    </submittedName>
</protein>
<evidence type="ECO:0000256" key="1">
    <source>
        <dbReference type="ARBA" id="ARBA00004429"/>
    </source>
</evidence>
<keyword evidence="3 9" id="KW-0813">Transport</keyword>
<evidence type="ECO:0000256" key="3">
    <source>
        <dbReference type="ARBA" id="ARBA00022448"/>
    </source>
</evidence>
<feature type="transmembrane region" description="Helical" evidence="9">
    <location>
        <begin position="31"/>
        <end position="51"/>
    </location>
</feature>
<feature type="transmembrane region" description="Helical" evidence="9">
    <location>
        <begin position="130"/>
        <end position="147"/>
    </location>
</feature>
<evidence type="ECO:0000256" key="9">
    <source>
        <dbReference type="RuleBase" id="RU363032"/>
    </source>
</evidence>
<dbReference type="GO" id="GO:0043190">
    <property type="term" value="C:ATP-binding cassette (ABC) transporter complex"/>
    <property type="evidence" value="ECO:0007669"/>
    <property type="project" value="InterPro"/>
</dbReference>
<evidence type="ECO:0000313" key="11">
    <source>
        <dbReference type="EMBL" id="SPO64213.1"/>
    </source>
</evidence>
<feature type="transmembrane region" description="Helical" evidence="9">
    <location>
        <begin position="63"/>
        <end position="82"/>
    </location>
</feature>
<evidence type="ECO:0000256" key="7">
    <source>
        <dbReference type="ARBA" id="ARBA00022989"/>
    </source>
</evidence>
<dbReference type="Pfam" id="PF00528">
    <property type="entry name" value="BPD_transp_1"/>
    <property type="match status" value="1"/>
</dbReference>
<dbReference type="InterPro" id="IPR035906">
    <property type="entry name" value="MetI-like_sf"/>
</dbReference>
<organism evidence="11 12">
    <name type="scientific">Pseudomonas inefficax</name>
    <dbReference type="NCBI Taxonomy" id="2078786"/>
    <lineage>
        <taxon>Bacteria</taxon>
        <taxon>Pseudomonadati</taxon>
        <taxon>Pseudomonadota</taxon>
        <taxon>Gammaproteobacteria</taxon>
        <taxon>Pseudomonadales</taxon>
        <taxon>Pseudomonadaceae</taxon>
        <taxon>Pseudomonas</taxon>
    </lineage>
</organism>
<feature type="domain" description="ABC transmembrane type-1" evidence="10">
    <location>
        <begin position="27"/>
        <end position="213"/>
    </location>
</feature>
<dbReference type="GO" id="GO:0022857">
    <property type="term" value="F:transmembrane transporter activity"/>
    <property type="evidence" value="ECO:0007669"/>
    <property type="project" value="InterPro"/>
</dbReference>
<dbReference type="NCBIfam" id="TIGR01726">
    <property type="entry name" value="HEQRo_perm_3TM"/>
    <property type="match status" value="1"/>
</dbReference>
<comment type="caution">
    <text evidence="11">The sequence shown here is derived from an EMBL/GenBank/DDBJ whole genome shotgun (WGS) entry which is preliminary data.</text>
</comment>
<dbReference type="GO" id="GO:0006865">
    <property type="term" value="P:amino acid transport"/>
    <property type="evidence" value="ECO:0007669"/>
    <property type="project" value="UniProtKB-KW"/>
</dbReference>
<evidence type="ECO:0000256" key="8">
    <source>
        <dbReference type="ARBA" id="ARBA00023136"/>
    </source>
</evidence>
<reference evidence="11 12" key="1">
    <citation type="submission" date="2018-02" db="EMBL/GenBank/DDBJ databases">
        <authorList>
            <person name="Dubost A."/>
        </authorList>
    </citation>
    <scope>NUCLEOTIDE SEQUENCE [LARGE SCALE GENOMIC DNA]</scope>
    <source>
        <strain evidence="12">JV551A3</strain>
    </source>
</reference>
<name>A0AAQ1PF89_9PSED</name>
<dbReference type="AlphaFoldDB" id="A0AAQ1PF89"/>
<evidence type="ECO:0000256" key="6">
    <source>
        <dbReference type="ARBA" id="ARBA00022970"/>
    </source>
</evidence>
<dbReference type="PROSITE" id="PS50928">
    <property type="entry name" value="ABC_TM1"/>
    <property type="match status" value="1"/>
</dbReference>
<gene>
    <name evidence="11" type="ORF">JV551A3_V1_2400040</name>
</gene>
<dbReference type="InterPro" id="IPR010065">
    <property type="entry name" value="AA_ABC_transptr_permease_3TM"/>
</dbReference>
<evidence type="ECO:0000256" key="2">
    <source>
        <dbReference type="ARBA" id="ARBA00010072"/>
    </source>
</evidence>